<organism evidence="4 5">
    <name type="scientific">Sedimenticola thiotaurini</name>
    <dbReference type="NCBI Taxonomy" id="1543721"/>
    <lineage>
        <taxon>Bacteria</taxon>
        <taxon>Pseudomonadati</taxon>
        <taxon>Pseudomonadota</taxon>
        <taxon>Gammaproteobacteria</taxon>
        <taxon>Chromatiales</taxon>
        <taxon>Sedimenticolaceae</taxon>
        <taxon>Sedimenticola</taxon>
    </lineage>
</organism>
<dbReference type="OrthoDB" id="9802365at2"/>
<dbReference type="InterPro" id="IPR041465">
    <property type="entry name" value="SfsA_N"/>
</dbReference>
<dbReference type="Proteomes" id="UP000034410">
    <property type="component" value="Chromosome"/>
</dbReference>
<dbReference type="Gene3D" id="2.40.50.580">
    <property type="match status" value="1"/>
</dbReference>
<dbReference type="NCBIfam" id="TIGR00230">
    <property type="entry name" value="sfsA"/>
    <property type="match status" value="1"/>
</dbReference>
<evidence type="ECO:0000259" key="3">
    <source>
        <dbReference type="Pfam" id="PF17746"/>
    </source>
</evidence>
<dbReference type="CDD" id="cd22359">
    <property type="entry name" value="SfsA-like_bacterial"/>
    <property type="match status" value="1"/>
</dbReference>
<dbReference type="InterPro" id="IPR005224">
    <property type="entry name" value="SfsA"/>
</dbReference>
<gene>
    <name evidence="1" type="primary">sfsA</name>
    <name evidence="4" type="ORF">AAY24_01485</name>
</gene>
<accession>A0A0F7K338</accession>
<dbReference type="Pfam" id="PF03749">
    <property type="entry name" value="SfsA"/>
    <property type="match status" value="1"/>
</dbReference>
<name>A0A0F7K338_9GAMM</name>
<dbReference type="AlphaFoldDB" id="A0A0F7K338"/>
<dbReference type="RefSeq" id="WP_046860922.1">
    <property type="nucleotide sequence ID" value="NZ_CP011412.1"/>
</dbReference>
<protein>
    <recommendedName>
        <fullName evidence="1">Sugar fermentation stimulation protein homolog</fullName>
    </recommendedName>
</protein>
<dbReference type="EMBL" id="CP011412">
    <property type="protein sequence ID" value="AKH21984.1"/>
    <property type="molecule type" value="Genomic_DNA"/>
</dbReference>
<proteinExistence type="inferred from homology"/>
<dbReference type="FunFam" id="3.40.1350.60:FF:000001">
    <property type="entry name" value="Sugar fermentation stimulation protein A"/>
    <property type="match status" value="1"/>
</dbReference>
<evidence type="ECO:0000259" key="2">
    <source>
        <dbReference type="Pfam" id="PF03749"/>
    </source>
</evidence>
<dbReference type="Gene3D" id="3.40.1350.60">
    <property type="match status" value="1"/>
</dbReference>
<dbReference type="PATRIC" id="fig|1543721.4.peg.315"/>
<dbReference type="GO" id="GO:0003677">
    <property type="term" value="F:DNA binding"/>
    <property type="evidence" value="ECO:0007669"/>
    <property type="project" value="InterPro"/>
</dbReference>
<dbReference type="InterPro" id="IPR040452">
    <property type="entry name" value="SfsA_C"/>
</dbReference>
<feature type="domain" description="SfsA N-terminal OB" evidence="3">
    <location>
        <begin position="12"/>
        <end position="75"/>
    </location>
</feature>
<reference evidence="4 5" key="1">
    <citation type="journal article" date="2015" name="Genome Announc.">
        <title>Complete Genome Sequence of Sedimenticola thiotaurini Strain SIP-G1, a Polyphosphate- and Polyhydroxyalkanoate-Accumulating Sulfur-Oxidizing Gammaproteobacterium Isolated from Salt Marsh Sediments.</title>
        <authorList>
            <person name="Flood B.E."/>
            <person name="Jones D.S."/>
            <person name="Bailey J.V."/>
        </authorList>
    </citation>
    <scope>NUCLEOTIDE SEQUENCE [LARGE SCALE GENOMIC DNA]</scope>
    <source>
        <strain evidence="4 5">SIP-G1</strain>
    </source>
</reference>
<evidence type="ECO:0000313" key="5">
    <source>
        <dbReference type="Proteomes" id="UP000034410"/>
    </source>
</evidence>
<comment type="similarity">
    <text evidence="1">Belongs to the SfsA family.</text>
</comment>
<sequence>MNLPDLLEGRLVRRYKRFLADVQLADGSVVVAHCPNTGSMKNCAEPGSRVWLQDVNSPKRKLRYRWELVEVAGRYLACINTGRANELVREAIMANRIEALKGYSTIQTERPYGRERSRIDLLLSEPGLPNCFVEVKNLTLLEEGGLGTFPDAVTSRGRKHLRELMAVVESGERSVLFFNVAHSGVQRVEPAWDIDPAYAETLVEAVEAGVEVLAYGVQFSPGQLNLSRPLAFELGSRVGTNSQNSRGV</sequence>
<dbReference type="Pfam" id="PF17746">
    <property type="entry name" value="SfsA_N"/>
    <property type="match status" value="1"/>
</dbReference>
<dbReference type="HAMAP" id="MF_00095">
    <property type="entry name" value="SfsA"/>
    <property type="match status" value="1"/>
</dbReference>
<keyword evidence="5" id="KW-1185">Reference proteome</keyword>
<dbReference type="PANTHER" id="PTHR30545">
    <property type="entry name" value="SUGAR FERMENTATION STIMULATION PROTEIN A"/>
    <property type="match status" value="1"/>
</dbReference>
<evidence type="ECO:0000313" key="4">
    <source>
        <dbReference type="EMBL" id="AKH21984.1"/>
    </source>
</evidence>
<dbReference type="KEGG" id="seds:AAY24_01485"/>
<evidence type="ECO:0000256" key="1">
    <source>
        <dbReference type="HAMAP-Rule" id="MF_00095"/>
    </source>
</evidence>
<dbReference type="PANTHER" id="PTHR30545:SF2">
    <property type="entry name" value="SUGAR FERMENTATION STIMULATION PROTEIN A"/>
    <property type="match status" value="1"/>
</dbReference>
<feature type="domain" description="Sugar fermentation stimulation protein C-terminal" evidence="2">
    <location>
        <begin position="83"/>
        <end position="222"/>
    </location>
</feature>